<evidence type="ECO:0000256" key="3">
    <source>
        <dbReference type="ARBA" id="ARBA00022519"/>
    </source>
</evidence>
<dbReference type="UniPathway" id="UPA00694"/>
<evidence type="ECO:0000256" key="11">
    <source>
        <dbReference type="RuleBase" id="RU365020"/>
    </source>
</evidence>
<evidence type="ECO:0000256" key="7">
    <source>
        <dbReference type="ARBA" id="ARBA00022916"/>
    </source>
</evidence>
<dbReference type="PRINTS" id="PR01439">
    <property type="entry name" value="CELLSNTHASEA"/>
</dbReference>
<keyword evidence="6 11" id="KW-0812">Transmembrane</keyword>
<keyword evidence="9 11" id="KW-0472">Membrane</keyword>
<sequence length="857" mass="97560">MTRAPWPAYAVRLKLLHPEDARRPWLFLLSLLFVTPPQGWLNWGQGARRYFPHIDFERFGWADPLRILLQLLWLALIAQPRRNDGGGALDSWRAAWRRLRGGLAWLLAALRRGLAWFAQRYPALFDYERLRRWEESLAANPWWESAAMRSLVYLSALALVAICVTTPFDEGSQAAFSGVLLLIALWVRRVPGQVTTLILMVFSAVVSTRYVWWRVTSTLNDDTWMNLTFGLLLLSAELFAWIVLLLGFFQSSWVLQRPIEPLPEDESKLPTVDVLIPIYNEPLRVLRPTVMAALRMDWPFDKLRVHVLDDGRREEVREFASRIGANYITREEHKHAKAGNINHALGVTDGEFVAIFDCDHIPTHSFLRSTMGGFLKDDQLSLVQTPHHFFSADPFERNLDTQGKVPNEGELFYGRVQDGNDLWNATFFCGSCAVLRRTHLMSVGGIATDTVTEDAHTSLKLHRSGYRSAYINRVQAAGLATESLSAHIGQRIRWARGMAQIFRCDNPLFGKGLTWAQRLCYLNAMLHFLNGMPRLIFLLSPLAFLFFHAYTIYAPALGIVLYVLPHMVFSVLCNSRMHSQFRRSFWGEVYETVLACYIIPPTTVALLFPGLGRFNVTAKGGVMEEDYVDWSISWPYLGLLAVILAGMGFGAYRLWNGLASEVGTVIVNLIWAGYNAMLLGVALAVARELRQVRVTHRVRAKLPVTLHLPDGRACRCHTLDYSEGGMALQLTSQSRLKLPRDTELDLSLRVEGRSYAFPCRLVFSKGDRLSVRFVDLTLPQQSDLVQCTFGRSDAWEEREERQEEESPMRSAVDIMRFGWHSLRGLLLLVLPLSLRARWSGLQWLASLLPRPPQPVRE</sequence>
<dbReference type="AlphaFoldDB" id="A0A2S5DIM2"/>
<keyword evidence="11" id="KW-0973">c-di-GMP</keyword>
<comment type="subcellular location">
    <subcellularLocation>
        <location evidence="1">Cell inner membrane</location>
        <topology evidence="1">Multi-pass membrane protein</topology>
    </subcellularLocation>
</comment>
<feature type="domain" description="Glycosyltransferase 2-like" evidence="12">
    <location>
        <begin position="274"/>
        <end position="440"/>
    </location>
</feature>
<evidence type="ECO:0000256" key="9">
    <source>
        <dbReference type="ARBA" id="ARBA00023136"/>
    </source>
</evidence>
<keyword evidence="7 11" id="KW-0135">Cellulose biosynthesis</keyword>
<evidence type="ECO:0000313" key="14">
    <source>
        <dbReference type="EMBL" id="POZ62894.1"/>
    </source>
</evidence>
<dbReference type="NCBIfam" id="TIGR03030">
    <property type="entry name" value="CelA"/>
    <property type="match status" value="1"/>
</dbReference>
<comment type="cofactor">
    <cofactor evidence="11">
        <name>Mg(2+)</name>
        <dbReference type="ChEBI" id="CHEBI:18420"/>
    </cofactor>
</comment>
<dbReference type="GO" id="GO:0016760">
    <property type="term" value="F:cellulose synthase (UDP-forming) activity"/>
    <property type="evidence" value="ECO:0007669"/>
    <property type="project" value="UniProtKB-EC"/>
</dbReference>
<dbReference type="NCBIfam" id="NF008558">
    <property type="entry name" value="PRK11498.1"/>
    <property type="match status" value="1"/>
</dbReference>
<evidence type="ECO:0000256" key="4">
    <source>
        <dbReference type="ARBA" id="ARBA00022676"/>
    </source>
</evidence>
<organism evidence="14 15">
    <name type="scientific">Chromobacterium alticapitis</name>
    <dbReference type="NCBI Taxonomy" id="2073169"/>
    <lineage>
        <taxon>Bacteria</taxon>
        <taxon>Pseudomonadati</taxon>
        <taxon>Pseudomonadota</taxon>
        <taxon>Betaproteobacteria</taxon>
        <taxon>Neisseriales</taxon>
        <taxon>Chromobacteriaceae</taxon>
        <taxon>Chromobacterium</taxon>
    </lineage>
</organism>
<dbReference type="Gene3D" id="2.40.10.220">
    <property type="entry name" value="predicted glycosyltransferase like domains"/>
    <property type="match status" value="1"/>
</dbReference>
<evidence type="ECO:0000256" key="1">
    <source>
        <dbReference type="ARBA" id="ARBA00004429"/>
    </source>
</evidence>
<protein>
    <recommendedName>
        <fullName evidence="11">Cellulose synthase catalytic subunit [UDP-forming]</fullName>
        <ecNumber evidence="11">2.4.1.12</ecNumber>
    </recommendedName>
</protein>
<dbReference type="InterPro" id="IPR029044">
    <property type="entry name" value="Nucleotide-diphossugar_trans"/>
</dbReference>
<dbReference type="GO" id="GO:0005886">
    <property type="term" value="C:plasma membrane"/>
    <property type="evidence" value="ECO:0007669"/>
    <property type="project" value="UniProtKB-SubCell"/>
</dbReference>
<dbReference type="EC" id="2.4.1.12" evidence="11"/>
<feature type="transmembrane region" description="Helical" evidence="11">
    <location>
        <begin position="589"/>
        <end position="612"/>
    </location>
</feature>
<feature type="transmembrane region" description="Helical" evidence="11">
    <location>
        <begin position="559"/>
        <end position="577"/>
    </location>
</feature>
<dbReference type="InterPro" id="IPR009875">
    <property type="entry name" value="PilZ_domain"/>
</dbReference>
<feature type="transmembrane region" description="Helical" evidence="11">
    <location>
        <begin position="662"/>
        <end position="686"/>
    </location>
</feature>
<keyword evidence="4 11" id="KW-0328">Glycosyltransferase</keyword>
<dbReference type="InterPro" id="IPR001173">
    <property type="entry name" value="Glyco_trans_2-like"/>
</dbReference>
<comment type="pathway">
    <text evidence="11">Glycan metabolism; bacterial cellulose biosynthesis.</text>
</comment>
<dbReference type="Pfam" id="PF07238">
    <property type="entry name" value="PilZ"/>
    <property type="match status" value="1"/>
</dbReference>
<dbReference type="Pfam" id="PF00535">
    <property type="entry name" value="Glycos_transf_2"/>
    <property type="match status" value="1"/>
</dbReference>
<keyword evidence="5 11" id="KW-0808">Transferase</keyword>
<dbReference type="GO" id="GO:0035438">
    <property type="term" value="F:cyclic-di-GMP binding"/>
    <property type="evidence" value="ECO:0007669"/>
    <property type="project" value="InterPro"/>
</dbReference>
<feature type="transmembrane region" description="Helical" evidence="11">
    <location>
        <begin position="227"/>
        <end position="249"/>
    </location>
</feature>
<dbReference type="SUPFAM" id="SSF141371">
    <property type="entry name" value="PilZ domain-like"/>
    <property type="match status" value="1"/>
</dbReference>
<evidence type="ECO:0000259" key="13">
    <source>
        <dbReference type="Pfam" id="PF07238"/>
    </source>
</evidence>
<evidence type="ECO:0000256" key="10">
    <source>
        <dbReference type="ARBA" id="ARBA00048682"/>
    </source>
</evidence>
<keyword evidence="2 11" id="KW-1003">Cell membrane</keyword>
<name>A0A2S5DIM2_9NEIS</name>
<dbReference type="GO" id="GO:0030244">
    <property type="term" value="P:cellulose biosynthetic process"/>
    <property type="evidence" value="ECO:0007669"/>
    <property type="project" value="UniProtKB-KW"/>
</dbReference>
<reference evidence="15" key="1">
    <citation type="submission" date="2018-02" db="EMBL/GenBank/DDBJ databases">
        <authorList>
            <person name="O'Hara-Hanley K."/>
            <person name="Soby S."/>
        </authorList>
    </citation>
    <scope>NUCLEOTIDE SEQUENCE [LARGE SCALE GENOMIC DNA]</scope>
    <source>
        <strain evidence="15">MWU14-2602</strain>
    </source>
</reference>
<dbReference type="EMBL" id="PQWB01000020">
    <property type="protein sequence ID" value="POZ62894.1"/>
    <property type="molecule type" value="Genomic_DNA"/>
</dbReference>
<keyword evidence="8 11" id="KW-1133">Transmembrane helix</keyword>
<comment type="catalytic activity">
    <reaction evidence="10 11">
        <text>[(1-&gt;4)-beta-D-glucosyl](n) + UDP-alpha-D-glucose = [(1-&gt;4)-beta-D-glucosyl](n+1) + UDP + H(+)</text>
        <dbReference type="Rhea" id="RHEA:19929"/>
        <dbReference type="Rhea" id="RHEA-COMP:10033"/>
        <dbReference type="Rhea" id="RHEA-COMP:10034"/>
        <dbReference type="ChEBI" id="CHEBI:15378"/>
        <dbReference type="ChEBI" id="CHEBI:18246"/>
        <dbReference type="ChEBI" id="CHEBI:58223"/>
        <dbReference type="ChEBI" id="CHEBI:58885"/>
        <dbReference type="EC" id="2.4.1.12"/>
    </reaction>
</comment>
<dbReference type="OrthoDB" id="9806824at2"/>
<accession>A0A2S5DIM2</accession>
<dbReference type="Gene3D" id="3.90.550.10">
    <property type="entry name" value="Spore Coat Polysaccharide Biosynthesis Protein SpsA, Chain A"/>
    <property type="match status" value="1"/>
</dbReference>
<dbReference type="InterPro" id="IPR050321">
    <property type="entry name" value="Glycosyltr_2/OpgH_subfam"/>
</dbReference>
<feature type="transmembrane region" description="Helical" evidence="11">
    <location>
        <begin position="151"/>
        <end position="168"/>
    </location>
</feature>
<dbReference type="InterPro" id="IPR005150">
    <property type="entry name" value="Cellulose_synth"/>
</dbReference>
<dbReference type="CDD" id="cd06421">
    <property type="entry name" value="CESA_CelA_like"/>
    <property type="match status" value="1"/>
</dbReference>
<evidence type="ECO:0000256" key="6">
    <source>
        <dbReference type="ARBA" id="ARBA00022692"/>
    </source>
</evidence>
<feature type="transmembrane region" description="Helical" evidence="11">
    <location>
        <begin position="535"/>
        <end position="553"/>
    </location>
</feature>
<keyword evidence="15" id="KW-1185">Reference proteome</keyword>
<dbReference type="Pfam" id="PF03552">
    <property type="entry name" value="Cellulose_synt"/>
    <property type="match status" value="1"/>
</dbReference>
<evidence type="ECO:0000256" key="8">
    <source>
        <dbReference type="ARBA" id="ARBA00022989"/>
    </source>
</evidence>
<comment type="caution">
    <text evidence="14">The sequence shown here is derived from an EMBL/GenBank/DDBJ whole genome shotgun (WGS) entry which is preliminary data.</text>
</comment>
<dbReference type="InterPro" id="IPR003919">
    <property type="entry name" value="Cell_synth_A"/>
</dbReference>
<evidence type="ECO:0000313" key="15">
    <source>
        <dbReference type="Proteomes" id="UP000237082"/>
    </source>
</evidence>
<dbReference type="PANTHER" id="PTHR43867:SF2">
    <property type="entry name" value="CELLULOSE SYNTHASE CATALYTIC SUBUNIT A [UDP-FORMING]"/>
    <property type="match status" value="1"/>
</dbReference>
<dbReference type="GO" id="GO:0006011">
    <property type="term" value="P:UDP-alpha-D-glucose metabolic process"/>
    <property type="evidence" value="ECO:0007669"/>
    <property type="project" value="InterPro"/>
</dbReference>
<dbReference type="PANTHER" id="PTHR43867">
    <property type="entry name" value="CELLULOSE SYNTHASE CATALYTIC SUBUNIT A [UDP-FORMING]"/>
    <property type="match status" value="1"/>
</dbReference>
<evidence type="ECO:0000256" key="5">
    <source>
        <dbReference type="ARBA" id="ARBA00022679"/>
    </source>
</evidence>
<feature type="transmembrane region" description="Helical" evidence="11">
    <location>
        <begin position="632"/>
        <end position="655"/>
    </location>
</feature>
<feature type="transmembrane region" description="Helical" evidence="11">
    <location>
        <begin position="174"/>
        <end position="190"/>
    </location>
</feature>
<dbReference type="Proteomes" id="UP000237082">
    <property type="component" value="Unassembled WGS sequence"/>
</dbReference>
<evidence type="ECO:0000259" key="12">
    <source>
        <dbReference type="Pfam" id="PF00535"/>
    </source>
</evidence>
<comment type="function">
    <text evidence="11">Catalytic subunit of cellulose synthase. It polymerizes uridine 5'-diphosphate glucose to cellulose.</text>
</comment>
<feature type="domain" description="PilZ" evidence="13">
    <location>
        <begin position="691"/>
        <end position="790"/>
    </location>
</feature>
<dbReference type="SUPFAM" id="SSF53448">
    <property type="entry name" value="Nucleotide-diphospho-sugar transferases"/>
    <property type="match status" value="1"/>
</dbReference>
<feature type="transmembrane region" description="Helical" evidence="11">
    <location>
        <begin position="197"/>
        <end position="215"/>
    </location>
</feature>
<gene>
    <name evidence="14" type="primary">bcsA</name>
    <name evidence="14" type="ORF">C2I19_06125</name>
</gene>
<evidence type="ECO:0000256" key="2">
    <source>
        <dbReference type="ARBA" id="ARBA00022475"/>
    </source>
</evidence>
<proteinExistence type="predicted"/>
<keyword evidence="3 11" id="KW-0997">Cell inner membrane</keyword>